<feature type="region of interest" description="Disordered" evidence="5">
    <location>
        <begin position="297"/>
        <end position="349"/>
    </location>
</feature>
<gene>
    <name evidence="7" type="ORF">Mco01_46220</name>
</gene>
<keyword evidence="2 6" id="KW-0812">Transmembrane</keyword>
<sequence length="580" mass="61941">MAPQYPPPPPRGRPPYSSGPNSPEPFGQGPDRDNSDDQESLSGSPPWPGTLPPDAHWPRSQDLGHTPGVPAPPPPPGWPQYPDPGPQQQGSYQPGETYQPAGPQHPGGPYRPGQYQQGGPYQPREAYQPAGPQQPGQYQPGPQQQGGPYQQGGERQGPGGYPRQPDPQAFRDPGPRPRPWPGSPDLAQPGPRNVPPPPNTPPAPNLPPPSVPPPPYAPPYPPQSPGQPSGRPGYPRPPVPPVPYGPPGYAPGWRPPKRRSGAGALIGGLVGAVAVVFVLLAVAGALLRSAHRSEPVSPVAIPTYGVPTLPTYEPTSEPTSGTTRRPTSPPTAAPTKPPTPRVLNRSLKNNTVYRAGGLPRTNCPAGGASIYNHTQFKALILKTGTCMGKAWAPALRKVGIAWTPPSYMIARTRGRGACGDYPAPGSNVPYYCPSNRTIYASTSAMTREYGSLGSWNGIIISMMAHEYGHHIQNLSGISDSWWERTLDAHSQSERMGLSRRHELQATCFGGMFMRSVAASYPITTAQRNTLLWAYTHLGDPPGGPRDHGTTRSNAAWFRQGYTRPLAYQCNTWAVGAASVS</sequence>
<feature type="compositionally biased region" description="Low complexity" evidence="5">
    <location>
        <begin position="307"/>
        <end position="326"/>
    </location>
</feature>
<dbReference type="RefSeq" id="WP_239103841.1">
    <property type="nucleotide sequence ID" value="NZ_BAAAGP010000031.1"/>
</dbReference>
<keyword evidence="8" id="KW-1185">Reference proteome</keyword>
<feature type="compositionally biased region" description="Pro residues" evidence="5">
    <location>
        <begin position="234"/>
        <end position="243"/>
    </location>
</feature>
<name>A0ABQ4G3G8_9ACTN</name>
<comment type="subcellular location">
    <subcellularLocation>
        <location evidence="1">Membrane</location>
        <topology evidence="1">Single-pass membrane protein</topology>
    </subcellularLocation>
</comment>
<dbReference type="Pfam" id="PF04228">
    <property type="entry name" value="Zn_peptidase"/>
    <property type="match status" value="1"/>
</dbReference>
<evidence type="ECO:0000256" key="5">
    <source>
        <dbReference type="SAM" id="MobiDB-lite"/>
    </source>
</evidence>
<evidence type="ECO:0000313" key="7">
    <source>
        <dbReference type="EMBL" id="GIH41622.1"/>
    </source>
</evidence>
<accession>A0ABQ4G3G8</accession>
<feature type="compositionally biased region" description="Pro residues" evidence="5">
    <location>
        <begin position="1"/>
        <end position="13"/>
    </location>
</feature>
<dbReference type="InterPro" id="IPR007343">
    <property type="entry name" value="Uncharacterised_pept_Zn_put"/>
</dbReference>
<reference evidence="7 8" key="1">
    <citation type="submission" date="2021-01" db="EMBL/GenBank/DDBJ databases">
        <title>Whole genome shotgun sequence of Microbispora corallina NBRC 16416.</title>
        <authorList>
            <person name="Komaki H."/>
            <person name="Tamura T."/>
        </authorList>
    </citation>
    <scope>NUCLEOTIDE SEQUENCE [LARGE SCALE GENOMIC DNA]</scope>
    <source>
        <strain evidence="7 8">NBRC 16416</strain>
    </source>
</reference>
<protein>
    <recommendedName>
        <fullName evidence="9">Peptidase</fullName>
    </recommendedName>
</protein>
<proteinExistence type="predicted"/>
<dbReference type="EMBL" id="BOOC01000023">
    <property type="protein sequence ID" value="GIH41622.1"/>
    <property type="molecule type" value="Genomic_DNA"/>
</dbReference>
<keyword evidence="4 6" id="KW-0472">Membrane</keyword>
<feature type="compositionally biased region" description="Low complexity" evidence="5">
    <location>
        <begin position="161"/>
        <end position="172"/>
    </location>
</feature>
<evidence type="ECO:0000256" key="2">
    <source>
        <dbReference type="ARBA" id="ARBA00022692"/>
    </source>
</evidence>
<evidence type="ECO:0000256" key="4">
    <source>
        <dbReference type="ARBA" id="ARBA00023136"/>
    </source>
</evidence>
<keyword evidence="3 6" id="KW-1133">Transmembrane helix</keyword>
<feature type="compositionally biased region" description="Pro residues" evidence="5">
    <location>
        <begin position="327"/>
        <end position="340"/>
    </location>
</feature>
<evidence type="ECO:0000313" key="8">
    <source>
        <dbReference type="Proteomes" id="UP000603904"/>
    </source>
</evidence>
<evidence type="ECO:0000256" key="1">
    <source>
        <dbReference type="ARBA" id="ARBA00004167"/>
    </source>
</evidence>
<comment type="caution">
    <text evidence="7">The sequence shown here is derived from an EMBL/GenBank/DDBJ whole genome shotgun (WGS) entry which is preliminary data.</text>
</comment>
<dbReference type="PANTHER" id="PTHR30168">
    <property type="entry name" value="PUTATIVE MEMBRANE PROTEIN YPFJ"/>
    <property type="match status" value="1"/>
</dbReference>
<evidence type="ECO:0000256" key="6">
    <source>
        <dbReference type="SAM" id="Phobius"/>
    </source>
</evidence>
<feature type="compositionally biased region" description="Pro residues" evidence="5">
    <location>
        <begin position="192"/>
        <end position="225"/>
    </location>
</feature>
<feature type="transmembrane region" description="Helical" evidence="6">
    <location>
        <begin position="264"/>
        <end position="287"/>
    </location>
</feature>
<feature type="compositionally biased region" description="Pro residues" evidence="5">
    <location>
        <begin position="69"/>
        <end position="85"/>
    </location>
</feature>
<feature type="compositionally biased region" description="Low complexity" evidence="5">
    <location>
        <begin position="102"/>
        <end position="153"/>
    </location>
</feature>
<feature type="region of interest" description="Disordered" evidence="5">
    <location>
        <begin position="1"/>
        <end position="243"/>
    </location>
</feature>
<organism evidence="7 8">
    <name type="scientific">Microbispora corallina</name>
    <dbReference type="NCBI Taxonomy" id="83302"/>
    <lineage>
        <taxon>Bacteria</taxon>
        <taxon>Bacillati</taxon>
        <taxon>Actinomycetota</taxon>
        <taxon>Actinomycetes</taxon>
        <taxon>Streptosporangiales</taxon>
        <taxon>Streptosporangiaceae</taxon>
        <taxon>Microbispora</taxon>
    </lineage>
</organism>
<evidence type="ECO:0000256" key="3">
    <source>
        <dbReference type="ARBA" id="ARBA00022989"/>
    </source>
</evidence>
<evidence type="ECO:0008006" key="9">
    <source>
        <dbReference type="Google" id="ProtNLM"/>
    </source>
</evidence>
<dbReference type="Proteomes" id="UP000603904">
    <property type="component" value="Unassembled WGS sequence"/>
</dbReference>
<feature type="compositionally biased region" description="Low complexity" evidence="5">
    <location>
        <begin position="86"/>
        <end position="95"/>
    </location>
</feature>
<dbReference type="PANTHER" id="PTHR30168:SF0">
    <property type="entry name" value="INNER MEMBRANE PROTEIN"/>
    <property type="match status" value="1"/>
</dbReference>